<dbReference type="PANTHER" id="PTHR11895:SF7">
    <property type="entry name" value="GLUTAMYL-TRNA(GLN) AMIDOTRANSFERASE SUBUNIT A, MITOCHONDRIAL"/>
    <property type="match status" value="1"/>
</dbReference>
<proteinExistence type="predicted"/>
<dbReference type="PANTHER" id="PTHR11895">
    <property type="entry name" value="TRANSAMIDASE"/>
    <property type="match status" value="1"/>
</dbReference>
<reference evidence="2" key="1">
    <citation type="submission" date="2020-05" db="EMBL/GenBank/DDBJ databases">
        <authorList>
            <person name="Chiriac C."/>
            <person name="Salcher M."/>
            <person name="Ghai R."/>
            <person name="Kavagutti S V."/>
        </authorList>
    </citation>
    <scope>NUCLEOTIDE SEQUENCE</scope>
</reference>
<gene>
    <name evidence="2" type="ORF">UFOPK1493_02571</name>
</gene>
<feature type="domain" description="Amidase" evidence="1">
    <location>
        <begin position="26"/>
        <end position="297"/>
    </location>
</feature>
<evidence type="ECO:0000259" key="1">
    <source>
        <dbReference type="Pfam" id="PF01425"/>
    </source>
</evidence>
<dbReference type="AlphaFoldDB" id="A0A6J6EBB8"/>
<dbReference type="InterPro" id="IPR000120">
    <property type="entry name" value="Amidase"/>
</dbReference>
<dbReference type="Gene3D" id="3.90.1300.10">
    <property type="entry name" value="Amidase signature (AS) domain"/>
    <property type="match status" value="1"/>
</dbReference>
<dbReference type="EMBL" id="CAEZSR010000110">
    <property type="protein sequence ID" value="CAB4573732.1"/>
    <property type="molecule type" value="Genomic_DNA"/>
</dbReference>
<dbReference type="PROSITE" id="PS00571">
    <property type="entry name" value="AMIDASES"/>
    <property type="match status" value="1"/>
</dbReference>
<dbReference type="Pfam" id="PF01425">
    <property type="entry name" value="Amidase"/>
    <property type="match status" value="2"/>
</dbReference>
<sequence>MADLSPMPSAVEAAELVRRGEVSARELVSTCLERVEAEQARLNAFVHLDADGAFAAADRVDVARRAGDDLPPLAGVPFGVKDLEDCAGMPTRRGSNWYADAGPAVRDDLHVARFRAAGAIPIGKTATPEFGAWGYTASPLTGVTRNPWNPERTPGGSSGGTAAAVSAGAIPFGTASDGGGSIRGPGASCGLPGLKPTYGRVPTFGVTRFAQNAVNFALATTVADTALLFDLAVGPDARDRTSLPPPGIRYVDAIEQLDVSGLRATWSADLGFVVVDPEVERITSAAAAALIAAAGMHTSDTEVRLDDYIGIYVKIEGADRFVDAPPWWADRLGELDPLSAGGWPVTAKVALPRFAEVERQRRELELRIAEIFEHTDVLLTPTNACAPFAAEGPMPTEIGGRACHGGHAALLTMLANVVNLPAITLPAGVTADGLPIGLMVTAPRHREDVCLRLARIWEQAAPWPRHAPTA</sequence>
<dbReference type="InterPro" id="IPR036928">
    <property type="entry name" value="AS_sf"/>
</dbReference>
<feature type="domain" description="Amidase" evidence="1">
    <location>
        <begin position="358"/>
        <end position="451"/>
    </location>
</feature>
<name>A0A6J6EBB8_9ZZZZ</name>
<accession>A0A6J6EBB8</accession>
<dbReference type="GO" id="GO:0003824">
    <property type="term" value="F:catalytic activity"/>
    <property type="evidence" value="ECO:0007669"/>
    <property type="project" value="InterPro"/>
</dbReference>
<evidence type="ECO:0000313" key="2">
    <source>
        <dbReference type="EMBL" id="CAB4573732.1"/>
    </source>
</evidence>
<protein>
    <submittedName>
        <fullName evidence="2">Unannotated protein</fullName>
    </submittedName>
</protein>
<dbReference type="InterPro" id="IPR020556">
    <property type="entry name" value="Amidase_CS"/>
</dbReference>
<dbReference type="InterPro" id="IPR023631">
    <property type="entry name" value="Amidase_dom"/>
</dbReference>
<organism evidence="2">
    <name type="scientific">freshwater metagenome</name>
    <dbReference type="NCBI Taxonomy" id="449393"/>
    <lineage>
        <taxon>unclassified sequences</taxon>
        <taxon>metagenomes</taxon>
        <taxon>ecological metagenomes</taxon>
    </lineage>
</organism>
<dbReference type="SUPFAM" id="SSF75304">
    <property type="entry name" value="Amidase signature (AS) enzymes"/>
    <property type="match status" value="1"/>
</dbReference>